<name>A0A811RIU2_9POAL</name>
<accession>A0A811RIU2</accession>
<dbReference type="Pfam" id="PF00646">
    <property type="entry name" value="F-box"/>
    <property type="match status" value="1"/>
</dbReference>
<proteinExistence type="predicted"/>
<feature type="domain" description="F-box" evidence="1">
    <location>
        <begin position="2"/>
        <end position="41"/>
    </location>
</feature>
<comment type="caution">
    <text evidence="2">The sequence shown here is derived from an EMBL/GenBank/DDBJ whole genome shotgun (WGS) entry which is preliminary data.</text>
</comment>
<dbReference type="InterPro" id="IPR001810">
    <property type="entry name" value="F-box_dom"/>
</dbReference>
<dbReference type="PANTHER" id="PTHR32133:SF285">
    <property type="entry name" value="F-BOX DOMAIN-CONTAINING PROTEIN"/>
    <property type="match status" value="1"/>
</dbReference>
<dbReference type="OrthoDB" id="711441at2759"/>
<keyword evidence="3" id="KW-1185">Reference proteome</keyword>
<gene>
    <name evidence="2" type="ORF">NCGR_LOCUS53205</name>
</gene>
<dbReference type="EMBL" id="CAJGYO010000015">
    <property type="protein sequence ID" value="CAD6269908.1"/>
    <property type="molecule type" value="Genomic_DNA"/>
</dbReference>
<sequence>MDELVEEFLLRLPPEDPALLARAALVSRQWYRVVTGPSFRRRFRELYRSTPLLGYILSRADSIRFVPLSSFRPPHTHRRGVRAVSSSHGRVLLHRLSGEDLLAIADEQQDLPVPVKHLDVLLSVWHPITDEQQDLPVVPVRPTRYQNTANWDAAVICAGGDGCDHLHCHFKVVFVGNREDRDFSCFYSSEAGSWSDPVFAAAESENFFLPGKCIPIGTAFYTTCICTNEIVKYDLRTHQMCNISITIGPGVPPDIMEHSSRLIAAEDGRLGFARASNSTLGLWLRENGRLEESRAIDLHMLLPADALPDPVLEPSEAILAKPLVIAFADTGAGVIFLWTRAGYFTIDLKSGSCKKVGEVSSGRVVPYVSFCTPAPGAGVAISSDEMPVADIAVSRDEGPGAGVVVSRDEGPGAGVAVSADERPGAAGMCQVPKELKLQVQGPLNQEGNE</sequence>
<dbReference type="PANTHER" id="PTHR32133">
    <property type="entry name" value="OS07G0120400 PROTEIN"/>
    <property type="match status" value="1"/>
</dbReference>
<evidence type="ECO:0000313" key="2">
    <source>
        <dbReference type="EMBL" id="CAD6269908.1"/>
    </source>
</evidence>
<dbReference type="SUPFAM" id="SSF81383">
    <property type="entry name" value="F-box domain"/>
    <property type="match status" value="1"/>
</dbReference>
<dbReference type="InterPro" id="IPR036047">
    <property type="entry name" value="F-box-like_dom_sf"/>
</dbReference>
<dbReference type="Proteomes" id="UP000604825">
    <property type="component" value="Unassembled WGS sequence"/>
</dbReference>
<reference evidence="2" key="1">
    <citation type="submission" date="2020-10" db="EMBL/GenBank/DDBJ databases">
        <authorList>
            <person name="Han B."/>
            <person name="Lu T."/>
            <person name="Zhao Q."/>
            <person name="Huang X."/>
            <person name="Zhao Y."/>
        </authorList>
    </citation>
    <scope>NUCLEOTIDE SEQUENCE</scope>
</reference>
<evidence type="ECO:0000313" key="3">
    <source>
        <dbReference type="Proteomes" id="UP000604825"/>
    </source>
</evidence>
<dbReference type="AlphaFoldDB" id="A0A811RIU2"/>
<protein>
    <recommendedName>
        <fullName evidence="1">F-box domain-containing protein</fullName>
    </recommendedName>
</protein>
<organism evidence="2 3">
    <name type="scientific">Miscanthus lutarioriparius</name>
    <dbReference type="NCBI Taxonomy" id="422564"/>
    <lineage>
        <taxon>Eukaryota</taxon>
        <taxon>Viridiplantae</taxon>
        <taxon>Streptophyta</taxon>
        <taxon>Embryophyta</taxon>
        <taxon>Tracheophyta</taxon>
        <taxon>Spermatophyta</taxon>
        <taxon>Magnoliopsida</taxon>
        <taxon>Liliopsida</taxon>
        <taxon>Poales</taxon>
        <taxon>Poaceae</taxon>
        <taxon>PACMAD clade</taxon>
        <taxon>Panicoideae</taxon>
        <taxon>Andropogonodae</taxon>
        <taxon>Andropogoneae</taxon>
        <taxon>Saccharinae</taxon>
        <taxon>Miscanthus</taxon>
    </lineage>
</organism>
<evidence type="ECO:0000259" key="1">
    <source>
        <dbReference type="Pfam" id="PF00646"/>
    </source>
</evidence>